<accession>A0A1G7CFL7</accession>
<dbReference type="InterPro" id="IPR010710">
    <property type="entry name" value="DUF1289"/>
</dbReference>
<dbReference type="PANTHER" id="PTHR35175">
    <property type="entry name" value="DUF1289 DOMAIN-CONTAINING PROTEIN"/>
    <property type="match status" value="1"/>
</dbReference>
<evidence type="ECO:0000313" key="2">
    <source>
        <dbReference type="Proteomes" id="UP000198781"/>
    </source>
</evidence>
<dbReference type="PANTHER" id="PTHR35175:SF2">
    <property type="entry name" value="DUF1289 DOMAIN-CONTAINING PROTEIN"/>
    <property type="match status" value="1"/>
</dbReference>
<name>A0A1G7CFL7_9BURK</name>
<dbReference type="EMBL" id="FMZC01000016">
    <property type="protein sequence ID" value="SDE38128.1"/>
    <property type="molecule type" value="Genomic_DNA"/>
</dbReference>
<dbReference type="AlphaFoldDB" id="A0A1G7CFL7"/>
<evidence type="ECO:0008006" key="3">
    <source>
        <dbReference type="Google" id="ProtNLM"/>
    </source>
</evidence>
<sequence>MLLGAGGYFDENSGEGVPSPCISVCRLSADGTFCDGCFRTLDEIRVWAGADSAERRAIWGRLAQRAGFEFPPPSPFEDLP</sequence>
<dbReference type="STRING" id="187868.SAMN05192589_11641"/>
<protein>
    <recommendedName>
        <fullName evidence="3">DUF1289 domain-containing protein</fullName>
    </recommendedName>
</protein>
<keyword evidence="2" id="KW-1185">Reference proteome</keyword>
<reference evidence="1 2" key="1">
    <citation type="submission" date="2016-10" db="EMBL/GenBank/DDBJ databases">
        <authorList>
            <person name="de Groot N.N."/>
        </authorList>
    </citation>
    <scope>NUCLEOTIDE SEQUENCE [LARGE SCALE GENOMIC DNA]</scope>
    <source>
        <strain evidence="1 2">DSM 16619</strain>
    </source>
</reference>
<gene>
    <name evidence="1" type="ORF">SAMN05192589_11641</name>
</gene>
<dbReference type="Proteomes" id="UP000198781">
    <property type="component" value="Unassembled WGS sequence"/>
</dbReference>
<dbReference type="Pfam" id="PF06945">
    <property type="entry name" value="DUF1289"/>
    <property type="match status" value="1"/>
</dbReference>
<organism evidence="1 2">
    <name type="scientific">Paracidovorax valerianellae</name>
    <dbReference type="NCBI Taxonomy" id="187868"/>
    <lineage>
        <taxon>Bacteria</taxon>
        <taxon>Pseudomonadati</taxon>
        <taxon>Pseudomonadota</taxon>
        <taxon>Betaproteobacteria</taxon>
        <taxon>Burkholderiales</taxon>
        <taxon>Comamonadaceae</taxon>
        <taxon>Paracidovorax</taxon>
    </lineage>
</organism>
<evidence type="ECO:0000313" key="1">
    <source>
        <dbReference type="EMBL" id="SDE38128.1"/>
    </source>
</evidence>
<proteinExistence type="predicted"/>